<accession>X0Z4T6</accession>
<dbReference type="PANTHER" id="PTHR12358">
    <property type="entry name" value="SPHINGOSINE KINASE"/>
    <property type="match status" value="1"/>
</dbReference>
<evidence type="ECO:0000259" key="1">
    <source>
        <dbReference type="PROSITE" id="PS50146"/>
    </source>
</evidence>
<dbReference type="PANTHER" id="PTHR12358:SF106">
    <property type="entry name" value="LIPID KINASE YEGS"/>
    <property type="match status" value="1"/>
</dbReference>
<feature type="domain" description="DAGKc" evidence="1">
    <location>
        <begin position="1"/>
        <end position="130"/>
    </location>
</feature>
<dbReference type="InterPro" id="IPR017438">
    <property type="entry name" value="ATP-NAD_kinase_N"/>
</dbReference>
<name>X0Z4T6_9ZZZZ</name>
<sequence>MSPRVLFVYNPVARGVPSLDRIRSAVSWLEGQGWEASLEATAASMHATELAREAARKEYEVVAACGGDGTLSEVANGLAGSPTALAVVPGGTANVWVKEVRIPRNPLAAARVIAEGERRQIDLGLASTEGRFAGGGSDRYFLLMAGVGLDGLVVGAV</sequence>
<feature type="non-terminal residue" evidence="2">
    <location>
        <position position="157"/>
    </location>
</feature>
<dbReference type="Gene3D" id="2.60.200.40">
    <property type="match status" value="1"/>
</dbReference>
<reference evidence="2" key="1">
    <citation type="journal article" date="2014" name="Front. Microbiol.">
        <title>High frequency of phylogenetically diverse reductive dehalogenase-homologous genes in deep subseafloor sedimentary metagenomes.</title>
        <authorList>
            <person name="Kawai M."/>
            <person name="Futagami T."/>
            <person name="Toyoda A."/>
            <person name="Takaki Y."/>
            <person name="Nishi S."/>
            <person name="Hori S."/>
            <person name="Arai W."/>
            <person name="Tsubouchi T."/>
            <person name="Morono Y."/>
            <person name="Uchiyama I."/>
            <person name="Ito T."/>
            <person name="Fujiyama A."/>
            <person name="Inagaki F."/>
            <person name="Takami H."/>
        </authorList>
    </citation>
    <scope>NUCLEOTIDE SEQUENCE</scope>
    <source>
        <strain evidence="2">Expedition CK06-06</strain>
    </source>
</reference>
<dbReference type="Gene3D" id="3.40.50.10330">
    <property type="entry name" value="Probable inorganic polyphosphate/atp-NAD kinase, domain 1"/>
    <property type="match status" value="1"/>
</dbReference>
<dbReference type="GO" id="GO:0004143">
    <property type="term" value="F:ATP-dependent diacylglycerol kinase activity"/>
    <property type="evidence" value="ECO:0007669"/>
    <property type="project" value="TreeGrafter"/>
</dbReference>
<dbReference type="AlphaFoldDB" id="X0Z4T6"/>
<organism evidence="2">
    <name type="scientific">marine sediment metagenome</name>
    <dbReference type="NCBI Taxonomy" id="412755"/>
    <lineage>
        <taxon>unclassified sequences</taxon>
        <taxon>metagenomes</taxon>
        <taxon>ecological metagenomes</taxon>
    </lineage>
</organism>
<dbReference type="InterPro" id="IPR016064">
    <property type="entry name" value="NAD/diacylglycerol_kinase_sf"/>
</dbReference>
<proteinExistence type="predicted"/>
<dbReference type="EMBL" id="BARS01052556">
    <property type="protein sequence ID" value="GAG43536.1"/>
    <property type="molecule type" value="Genomic_DNA"/>
</dbReference>
<dbReference type="Pfam" id="PF00781">
    <property type="entry name" value="DAGK_cat"/>
    <property type="match status" value="1"/>
</dbReference>
<comment type="caution">
    <text evidence="2">The sequence shown here is derived from an EMBL/GenBank/DDBJ whole genome shotgun (WGS) entry which is preliminary data.</text>
</comment>
<dbReference type="InterPro" id="IPR001206">
    <property type="entry name" value="Diacylglycerol_kinase_cat_dom"/>
</dbReference>
<dbReference type="SUPFAM" id="SSF111331">
    <property type="entry name" value="NAD kinase/diacylglycerol kinase-like"/>
    <property type="match status" value="1"/>
</dbReference>
<gene>
    <name evidence="2" type="ORF">S01H1_78114</name>
</gene>
<evidence type="ECO:0000313" key="2">
    <source>
        <dbReference type="EMBL" id="GAG43536.1"/>
    </source>
</evidence>
<dbReference type="PROSITE" id="PS50146">
    <property type="entry name" value="DAGK"/>
    <property type="match status" value="1"/>
</dbReference>
<dbReference type="InterPro" id="IPR050187">
    <property type="entry name" value="Lipid_Phosphate_FormReg"/>
</dbReference>
<protein>
    <recommendedName>
        <fullName evidence="1">DAGKc domain-containing protein</fullName>
    </recommendedName>
</protein>
<dbReference type="SMART" id="SM00046">
    <property type="entry name" value="DAGKc"/>
    <property type="match status" value="1"/>
</dbReference>
<dbReference type="GO" id="GO:0005886">
    <property type="term" value="C:plasma membrane"/>
    <property type="evidence" value="ECO:0007669"/>
    <property type="project" value="TreeGrafter"/>
</dbReference>